<evidence type="ECO:0000256" key="4">
    <source>
        <dbReference type="ARBA" id="ARBA00022801"/>
    </source>
</evidence>
<dbReference type="PANTHER" id="PTHR30591">
    <property type="entry name" value="RECBCD ENZYME SUBUNIT RECC"/>
    <property type="match status" value="1"/>
</dbReference>
<dbReference type="InterPro" id="IPR006697">
    <property type="entry name" value="RecC"/>
</dbReference>
<proteinExistence type="inferred from homology"/>
<accession>A0ABX8S5D3</accession>
<comment type="similarity">
    <text evidence="10">Belongs to the RecC family.</text>
</comment>
<keyword evidence="6 10" id="KW-0269">Exonuclease</keyword>
<keyword evidence="4 10" id="KW-0378">Hydrolase</keyword>
<keyword evidence="8 10" id="KW-0238">DNA-binding</keyword>
<evidence type="ECO:0000256" key="8">
    <source>
        <dbReference type="ARBA" id="ARBA00023125"/>
    </source>
</evidence>
<evidence type="ECO:0000256" key="1">
    <source>
        <dbReference type="ARBA" id="ARBA00022722"/>
    </source>
</evidence>
<comment type="function">
    <text evidence="10">A helicase/nuclease that prepares dsDNA breaks (DSB) for recombinational DNA repair. Binds to DSBs and unwinds DNA via a highly rapid and processive ATP-dependent bidirectional helicase activity. Unwinds dsDNA until it encounters a Chi (crossover hotspot instigator) sequence from the 3' direction. Cuts ssDNA a few nucleotides 3' to the Chi site. The properties and activities of the enzyme are changed at Chi. The Chi-altered holoenzyme produces a long 3'-ssDNA overhang and facilitates RecA-binding to the ssDNA for homologous DNA recombination and repair. Holoenzyme degrades any linearized DNA that is unable to undergo homologous recombination. In the holoenzyme this subunit recognizes the wild-type Chi sequence, and when added to isolated RecB increases its ATP-dependent helicase processivity.</text>
</comment>
<sequence>MLIVHRAERADILADALAEVLRQPPADPFAAELIAVPAKGVERWLNQRLAARLGTDLGADGVAANIEFPSPAALVERAVAAASGLDPDRDPWSAHHLVWRVLEQIDASLDQPWCAVLARHLGAGIDEWRAGRRFATAEHLTERFVEYAAQRPAMLSDWAAGRDTDGAGAALPADLAWQAELWRRLRACLGVPGPAERWAGACAAIRSDPALLPLPERLSVFGATRLAGAHLQVFEAVAAHRELHLWLPHPSPASWTQRAAAASAAAAAAAEPIRRTADDSGLAVRHPLLAALGRDVRELQARLGPIVGRDEHLPAPDFPPTTLGRLQADLVADRAPAATDVRLDTDESVQVHACHGPERQVEVLRDCLLHVFAADPTLEPRDVLIMCPDIETYAPLIRAGFGQDELAHPAHHLRVRLADRALRRTNPLLDTVATLLDAAVGRVTAGQLLDLAASEPVRHRFGFTDEDLATLRDWAGAAGARWGIGQRQRAAFGLGDFAQNTVNTAVDRVLLGAAADDSDGWLGLALPLEDVESADIDLAGRFAEYVDRLAVTLRDLAGPQPARRWTDVLDRALDLLTAVPAADAWQLAQARRELAAATEHAADVELRHSDVRAMLARRLAGRPTRANFRTGELTVCTMVPMRSVPHRVVVLLGLDDDVFPRTPAIDGDDVLARNPLVGERDPRSEDRQLLLDAILAAQQRLLLFYSGADPVTGAVLPPAIPLREVLDVLGLEPIRHPLQPYDPRQFRAGAPFSFDRVARAGALASRQPPQPVPALVPTPLAAAPAADVELAELIRFTEHPTQAFLRQRVGTGLPDRSDEPADALSIDLDPLDKWELGDRMLTARLAGVSAGDFRSAEWRRGTLPPFQLGERMLDEIEHAVADLVAAESAHIGPPESVDVSVEPAPRRRLTGTVPGVHGTTLVRAVYSRLGPKHRIAAWVRLLALAATHPGPWRAVTTGRGRGRRGAWRSTLIAPADPSAVLRELIELRDLGLTEPLPLFTAASCIYAERRHGGDPVDVALQAAEAEWTSKYGESHDASVGYVHGAAPSLHRWVQLPPDPGYPTDEAGRFGALATTLWLPLLAAETMGRP</sequence>
<comment type="miscellaneous">
    <text evidence="10">In the RecBCD complex, RecB has a slow 3'-5' helicase, an exonuclease activity and loads RecA onto ssDNA, RecD has a fast 5'-3' helicase activity, while RecC stimulates the ATPase and processivity of the RecB helicase and contributes to recognition of the Chi site.</text>
</comment>
<evidence type="ECO:0000256" key="3">
    <source>
        <dbReference type="ARBA" id="ARBA00022763"/>
    </source>
</evidence>
<evidence type="ECO:0000256" key="2">
    <source>
        <dbReference type="ARBA" id="ARBA00022741"/>
    </source>
</evidence>
<keyword evidence="13" id="KW-1185">Reference proteome</keyword>
<keyword evidence="7 10" id="KW-0067">ATP-binding</keyword>
<evidence type="ECO:0000256" key="7">
    <source>
        <dbReference type="ARBA" id="ARBA00022840"/>
    </source>
</evidence>
<dbReference type="HAMAP" id="MF_01486">
    <property type="entry name" value="RecC"/>
    <property type="match status" value="1"/>
</dbReference>
<evidence type="ECO:0000256" key="5">
    <source>
        <dbReference type="ARBA" id="ARBA00022806"/>
    </source>
</evidence>
<gene>
    <name evidence="10 12" type="primary">recC</name>
    <name evidence="12" type="ORF">KV203_10585</name>
</gene>
<evidence type="ECO:0000256" key="9">
    <source>
        <dbReference type="ARBA" id="ARBA00023204"/>
    </source>
</evidence>
<evidence type="ECO:0000259" key="11">
    <source>
        <dbReference type="Pfam" id="PF17946"/>
    </source>
</evidence>
<dbReference type="PIRSF" id="PIRSF000980">
    <property type="entry name" value="RecC"/>
    <property type="match status" value="1"/>
</dbReference>
<protein>
    <recommendedName>
        <fullName evidence="10">RecBCD enzyme subunit RecC</fullName>
    </recommendedName>
    <alternativeName>
        <fullName evidence="10">Exonuclease V subunit RecC</fullName>
        <shortName evidence="10">ExoV subunit RecC</shortName>
    </alternativeName>
    <alternativeName>
        <fullName evidence="10">Helicase/nuclease RecBCD subunit RecC</fullName>
    </alternativeName>
</protein>
<evidence type="ECO:0000313" key="13">
    <source>
        <dbReference type="Proteomes" id="UP000887023"/>
    </source>
</evidence>
<dbReference type="PANTHER" id="PTHR30591:SF1">
    <property type="entry name" value="RECBCD ENZYME SUBUNIT RECC"/>
    <property type="match status" value="1"/>
</dbReference>
<organism evidence="12 13">
    <name type="scientific">Skermania pinensis</name>
    <dbReference type="NCBI Taxonomy" id="39122"/>
    <lineage>
        <taxon>Bacteria</taxon>
        <taxon>Bacillati</taxon>
        <taxon>Actinomycetota</taxon>
        <taxon>Actinomycetes</taxon>
        <taxon>Mycobacteriales</taxon>
        <taxon>Gordoniaceae</taxon>
        <taxon>Skermania</taxon>
    </lineage>
</organism>
<dbReference type="GO" id="GO:0008854">
    <property type="term" value="F:exodeoxyribonuclease V activity"/>
    <property type="evidence" value="ECO:0007669"/>
    <property type="project" value="UniProtKB-EC"/>
</dbReference>
<evidence type="ECO:0000313" key="12">
    <source>
        <dbReference type="EMBL" id="QXQ12441.1"/>
    </source>
</evidence>
<keyword evidence="3 10" id="KW-0227">DNA damage</keyword>
<reference evidence="12" key="1">
    <citation type="submission" date="2021-07" db="EMBL/GenBank/DDBJ databases">
        <title>Candidatus Kaistella beijingensis sp. nov. isolated from a municipal wastewater treatment plant is involved in sludge foaming.</title>
        <authorList>
            <person name="Song Y."/>
            <person name="Liu S.-J."/>
        </authorList>
    </citation>
    <scope>NUCLEOTIDE SEQUENCE</scope>
    <source>
        <strain evidence="12">DSM 43998</strain>
    </source>
</reference>
<evidence type="ECO:0000256" key="6">
    <source>
        <dbReference type="ARBA" id="ARBA00022839"/>
    </source>
</evidence>
<dbReference type="InterPro" id="IPR041500">
    <property type="entry name" value="RecC_C"/>
</dbReference>
<keyword evidence="9 10" id="KW-0234">DNA repair</keyword>
<feature type="domain" description="RecC C-terminal" evidence="11">
    <location>
        <begin position="786"/>
        <end position="1010"/>
    </location>
</feature>
<dbReference type="NCBIfam" id="TIGR01450">
    <property type="entry name" value="recC"/>
    <property type="match status" value="1"/>
</dbReference>
<dbReference type="EMBL" id="CP079105">
    <property type="protein sequence ID" value="QXQ12441.1"/>
    <property type="molecule type" value="Genomic_DNA"/>
</dbReference>
<evidence type="ECO:0000256" key="10">
    <source>
        <dbReference type="HAMAP-Rule" id="MF_01486"/>
    </source>
</evidence>
<comment type="subunit">
    <text evidence="10">Heterotrimer of RecB, RecC and RecD. All subunits contribute to DNA-binding.</text>
</comment>
<dbReference type="Pfam" id="PF04257">
    <property type="entry name" value="Exonuc_V_gamma"/>
    <property type="match status" value="1"/>
</dbReference>
<keyword evidence="5 10" id="KW-0347">Helicase</keyword>
<keyword evidence="2 10" id="KW-0547">Nucleotide-binding</keyword>
<dbReference type="Pfam" id="PF17946">
    <property type="entry name" value="RecC_C"/>
    <property type="match status" value="1"/>
</dbReference>
<dbReference type="RefSeq" id="WP_218820984.1">
    <property type="nucleotide sequence ID" value="NZ_CBCRUZ010000018.1"/>
</dbReference>
<dbReference type="Proteomes" id="UP000887023">
    <property type="component" value="Chromosome"/>
</dbReference>
<keyword evidence="1 10" id="KW-0540">Nuclease</keyword>
<name>A0ABX8S5D3_9ACTN</name>